<comment type="caution">
    <text evidence="2">The sequence shown here is derived from an EMBL/GenBank/DDBJ whole genome shotgun (WGS) entry which is preliminary data.</text>
</comment>
<protein>
    <recommendedName>
        <fullName evidence="1">CxC2-like cysteine cluster KDZ transposase-associated domain-containing protein</fullName>
    </recommendedName>
</protein>
<dbReference type="InParanoid" id="A0A369KAY4"/>
<gene>
    <name evidence="2" type="ORF">Hypma_001549</name>
</gene>
<dbReference type="InterPro" id="IPR040521">
    <property type="entry name" value="KDZ"/>
</dbReference>
<dbReference type="Pfam" id="PF18758">
    <property type="entry name" value="KDZ"/>
    <property type="match status" value="1"/>
</dbReference>
<reference evidence="2" key="1">
    <citation type="submission" date="2018-04" db="EMBL/GenBank/DDBJ databases">
        <title>Whole genome sequencing of Hypsizygus marmoreus.</title>
        <authorList>
            <person name="Choi I.-G."/>
            <person name="Min B."/>
            <person name="Kim J.-G."/>
            <person name="Kim S."/>
            <person name="Oh Y.-L."/>
            <person name="Kong W.-S."/>
            <person name="Park H."/>
            <person name="Jeong J."/>
            <person name="Song E.-S."/>
        </authorList>
    </citation>
    <scope>NUCLEOTIDE SEQUENCE [LARGE SCALE GENOMIC DNA]</scope>
    <source>
        <strain evidence="2">51987-8</strain>
    </source>
</reference>
<dbReference type="AlphaFoldDB" id="A0A369KAY4"/>
<sequence length="734" mass="83443">MPLELQMCATYAVLQQFHTLNLRGKVSGYDFYHSLVHLTDTFEIQGIPDRLDPFMTIIQEHDPLLGPGLAYFVRSDEYLAHVEKYVDQAEISHCVGFAALWLANNKKAKGLWATRVGSVSCACHEIFRPTGTGNLQKEEQYCNMDYIFLSSITGFFILSLIVSYDIACQWYKNFWTCLQSMPLRLQFCHLLAIEYKVLKFYLSPHVPECHALFSFNYMPHVGRTDGEGVERNWSWLNGAAGSTSQMGPGGRHDMLDDFMGFSNFKKMVGLGDSLLRCLVLAIPQAMLHHQAFNTFTEGLHQEHAEEVVEWERMVEAWEADHLKPNPYALPDETIIVNNIRKDLAEEEHHNAEWGTSTSTDTSPSVFVISGLAIEDAQLLLKTEANKKNQTAAQMASIQECRTHLLRHIQQFQYVQATYMPGLHAYVAEHVPSPPDLSKLELIPIHLPSSIPTTSWSSRSAYAMHMPMKLWRTYTGSFGPELWPHASNQIEVKVRAAQSGYNVARTALLNLRGSGNWENVLQPLAPEDIHGMNEQSLTQEEHEADSMARELARLGPDDVGRLPGIVMSGVIERGEGQWNLSWIWYNITTAEVENDVAGSMHQCIQVEWAKAHARVQRWTEEVILLDEEMRRALEFGKWKAAWWEEQANWRECEEDALCEGVQAYAYEQADAERHLCHRWEGWWAPVHAHGQAALGSLTLGFRQSEDQSADRFEELEVEVDLVPEGNPENEGLDND</sequence>
<dbReference type="InterPro" id="IPR041457">
    <property type="entry name" value="CxC2_KDZ-assoc"/>
</dbReference>
<feature type="domain" description="CxC2-like cysteine cluster KDZ transposase-associated" evidence="1">
    <location>
        <begin position="5"/>
        <end position="41"/>
    </location>
</feature>
<dbReference type="Pfam" id="PF18803">
    <property type="entry name" value="CxC2"/>
    <property type="match status" value="1"/>
</dbReference>
<evidence type="ECO:0000313" key="3">
    <source>
        <dbReference type="Proteomes" id="UP000076154"/>
    </source>
</evidence>
<organism evidence="2 3">
    <name type="scientific">Hypsizygus marmoreus</name>
    <name type="common">White beech mushroom</name>
    <name type="synonym">Agaricus marmoreus</name>
    <dbReference type="NCBI Taxonomy" id="39966"/>
    <lineage>
        <taxon>Eukaryota</taxon>
        <taxon>Fungi</taxon>
        <taxon>Dikarya</taxon>
        <taxon>Basidiomycota</taxon>
        <taxon>Agaricomycotina</taxon>
        <taxon>Agaricomycetes</taxon>
        <taxon>Agaricomycetidae</taxon>
        <taxon>Agaricales</taxon>
        <taxon>Tricholomatineae</taxon>
        <taxon>Lyophyllaceae</taxon>
        <taxon>Hypsizygus</taxon>
    </lineage>
</organism>
<evidence type="ECO:0000259" key="1">
    <source>
        <dbReference type="Pfam" id="PF18803"/>
    </source>
</evidence>
<dbReference type="STRING" id="39966.A0A369KAY4"/>
<proteinExistence type="predicted"/>
<dbReference type="Proteomes" id="UP000076154">
    <property type="component" value="Unassembled WGS sequence"/>
</dbReference>
<dbReference type="OrthoDB" id="2983149at2759"/>
<dbReference type="EMBL" id="LUEZ02000012">
    <property type="protein sequence ID" value="RDB28096.1"/>
    <property type="molecule type" value="Genomic_DNA"/>
</dbReference>
<name>A0A369KAY4_HYPMA</name>
<evidence type="ECO:0000313" key="2">
    <source>
        <dbReference type="EMBL" id="RDB28096.1"/>
    </source>
</evidence>
<keyword evidence="3" id="KW-1185">Reference proteome</keyword>
<accession>A0A369KAY4</accession>